<dbReference type="Gene3D" id="3.30.450.20">
    <property type="entry name" value="PAS domain"/>
    <property type="match status" value="2"/>
</dbReference>
<dbReference type="SUPFAM" id="SSF55785">
    <property type="entry name" value="PYP-like sensor domain (PAS domain)"/>
    <property type="match status" value="2"/>
</dbReference>
<evidence type="ECO:0000313" key="10">
    <source>
        <dbReference type="EMBL" id="QJE73830.1"/>
    </source>
</evidence>
<accession>A0A858R8P3</accession>
<dbReference type="PROSITE" id="PS50113">
    <property type="entry name" value="PAC"/>
    <property type="match status" value="1"/>
</dbReference>
<evidence type="ECO:0000256" key="8">
    <source>
        <dbReference type="ARBA" id="ARBA00023026"/>
    </source>
</evidence>
<dbReference type="PANTHER" id="PTHR41523">
    <property type="entry name" value="TWO-COMPONENT SYSTEM SENSOR PROTEIN"/>
    <property type="match status" value="1"/>
</dbReference>
<dbReference type="PANTHER" id="PTHR41523:SF8">
    <property type="entry name" value="ETHYLENE RESPONSE SENSOR PROTEIN"/>
    <property type="match status" value="1"/>
</dbReference>
<dbReference type="InterPro" id="IPR036890">
    <property type="entry name" value="HATPase_C_sf"/>
</dbReference>
<sequence length="388" mass="42922">MPPSQAAQAADRVDVGAFSLELDTGSLDRSERLDDIFGFRPGEAGHRVDAFFARLHPEDARRLSLRALRVVPDGRLERHVRLRLPSGEQRCVLVRGDLRTHPQSRARSLTGVVVDETGREGPGSASLFARLDLATDLTGLGFWEWEPEATYSAGRLHELLGLPPGKSVGFRGLLDRIHPEDRAAVTALFGRAFLPLDGLPLQAEFRAVRKDGEVRRVRSLWRTLRGDDGTVRRVVGALYDVTAQSAALPQEELLARHDLMLKEANHRIKNSLQMVASLLALEAAVSPYPEVRRSFDEACGRILTVSRIHERLYRGERADGVGLRDYLSGLVDDLTRSLGLDGRTIRVSVTVAEDRMLAPDRLVPLALMVNELVTNAVKHAFPGNRPGR</sequence>
<keyword evidence="4" id="KW-0808">Transferase</keyword>
<dbReference type="InterPro" id="IPR035965">
    <property type="entry name" value="PAS-like_dom_sf"/>
</dbReference>
<comment type="catalytic activity">
    <reaction evidence="1">
        <text>ATP + protein L-histidine = ADP + protein N-phospho-L-histidine.</text>
        <dbReference type="EC" id="2.7.13.3"/>
    </reaction>
</comment>
<dbReference type="Pfam" id="PF07568">
    <property type="entry name" value="HisKA_2"/>
    <property type="match status" value="1"/>
</dbReference>
<dbReference type="Gene3D" id="3.30.565.10">
    <property type="entry name" value="Histidine kinase-like ATPase, C-terminal domain"/>
    <property type="match status" value="1"/>
</dbReference>
<evidence type="ECO:0000256" key="5">
    <source>
        <dbReference type="ARBA" id="ARBA00022741"/>
    </source>
</evidence>
<dbReference type="KEGG" id="acru:HHL28_12645"/>
<protein>
    <recommendedName>
        <fullName evidence="2">histidine kinase</fullName>
        <ecNumber evidence="2">2.7.13.3</ecNumber>
    </recommendedName>
</protein>
<evidence type="ECO:0000259" key="9">
    <source>
        <dbReference type="PROSITE" id="PS50113"/>
    </source>
</evidence>
<evidence type="ECO:0000256" key="7">
    <source>
        <dbReference type="ARBA" id="ARBA00022840"/>
    </source>
</evidence>
<evidence type="ECO:0000256" key="3">
    <source>
        <dbReference type="ARBA" id="ARBA00022553"/>
    </source>
</evidence>
<evidence type="ECO:0000256" key="4">
    <source>
        <dbReference type="ARBA" id="ARBA00022679"/>
    </source>
</evidence>
<evidence type="ECO:0000256" key="6">
    <source>
        <dbReference type="ARBA" id="ARBA00022777"/>
    </source>
</evidence>
<keyword evidence="6" id="KW-0418">Kinase</keyword>
<dbReference type="InterPro" id="IPR011495">
    <property type="entry name" value="Sig_transdc_His_kin_sub2_dim/P"/>
</dbReference>
<gene>
    <name evidence="10" type="ORF">HHL28_12645</name>
</gene>
<dbReference type="GO" id="GO:0005524">
    <property type="term" value="F:ATP binding"/>
    <property type="evidence" value="ECO:0007669"/>
    <property type="project" value="UniProtKB-KW"/>
</dbReference>
<evidence type="ECO:0000256" key="1">
    <source>
        <dbReference type="ARBA" id="ARBA00000085"/>
    </source>
</evidence>
<dbReference type="AlphaFoldDB" id="A0A858R8P3"/>
<dbReference type="InterPro" id="IPR000700">
    <property type="entry name" value="PAS-assoc_C"/>
</dbReference>
<dbReference type="EMBL" id="CP051775">
    <property type="protein sequence ID" value="QJE73830.1"/>
    <property type="molecule type" value="Genomic_DNA"/>
</dbReference>
<proteinExistence type="predicted"/>
<dbReference type="InterPro" id="IPR001610">
    <property type="entry name" value="PAC"/>
</dbReference>
<dbReference type="Pfam" id="PF08447">
    <property type="entry name" value="PAS_3"/>
    <property type="match status" value="2"/>
</dbReference>
<keyword evidence="11" id="KW-1185">Reference proteome</keyword>
<dbReference type="Gene3D" id="2.10.70.100">
    <property type="match status" value="1"/>
</dbReference>
<dbReference type="InterPro" id="IPR000014">
    <property type="entry name" value="PAS"/>
</dbReference>
<dbReference type="InterPro" id="IPR013655">
    <property type="entry name" value="PAS_fold_3"/>
</dbReference>
<evidence type="ECO:0000256" key="2">
    <source>
        <dbReference type="ARBA" id="ARBA00012438"/>
    </source>
</evidence>
<dbReference type="GO" id="GO:0004673">
    <property type="term" value="F:protein histidine kinase activity"/>
    <property type="evidence" value="ECO:0007669"/>
    <property type="project" value="UniProtKB-EC"/>
</dbReference>
<dbReference type="SMART" id="SM00086">
    <property type="entry name" value="PAC"/>
    <property type="match status" value="2"/>
</dbReference>
<keyword evidence="8" id="KW-0843">Virulence</keyword>
<evidence type="ECO:0000313" key="11">
    <source>
        <dbReference type="Proteomes" id="UP000501891"/>
    </source>
</evidence>
<organism evidence="10 11">
    <name type="scientific">Aerophototrophica crusticola</name>
    <dbReference type="NCBI Taxonomy" id="1709002"/>
    <lineage>
        <taxon>Bacteria</taxon>
        <taxon>Pseudomonadati</taxon>
        <taxon>Pseudomonadota</taxon>
        <taxon>Alphaproteobacteria</taxon>
        <taxon>Rhodospirillales</taxon>
        <taxon>Rhodospirillaceae</taxon>
        <taxon>Aerophototrophica</taxon>
    </lineage>
</organism>
<reference evidence="10" key="1">
    <citation type="submission" date="2020-04" db="EMBL/GenBank/DDBJ databases">
        <title>A desert anoxygenic phototrophic bacterium fixes CO2 using RubisCO under aerobic conditions.</title>
        <authorList>
            <person name="Tang K."/>
        </authorList>
    </citation>
    <scope>NUCLEOTIDE SEQUENCE [LARGE SCALE GENOMIC DNA]</scope>
    <source>
        <strain evidence="10">MIMtkB3</strain>
    </source>
</reference>
<name>A0A858R8P3_9PROT</name>
<dbReference type="EC" id="2.7.13.3" evidence="2"/>
<keyword evidence="7" id="KW-0067">ATP-binding</keyword>
<dbReference type="Proteomes" id="UP000501891">
    <property type="component" value="Chromosome"/>
</dbReference>
<dbReference type="CDD" id="cd00130">
    <property type="entry name" value="PAS"/>
    <property type="match status" value="1"/>
</dbReference>
<keyword evidence="3" id="KW-0597">Phosphoprotein</keyword>
<feature type="domain" description="PAC" evidence="9">
    <location>
        <begin position="201"/>
        <end position="253"/>
    </location>
</feature>
<keyword evidence="5" id="KW-0547">Nucleotide-binding</keyword>